<evidence type="ECO:0000256" key="2">
    <source>
        <dbReference type="ARBA" id="ARBA00009045"/>
    </source>
</evidence>
<dbReference type="PANTHER" id="PTHR43731:SF14">
    <property type="entry name" value="PRESENILIN-ASSOCIATED RHOMBOID-LIKE PROTEIN, MITOCHONDRIAL"/>
    <property type="match status" value="1"/>
</dbReference>
<dbReference type="GO" id="GO:0016020">
    <property type="term" value="C:membrane"/>
    <property type="evidence" value="ECO:0007669"/>
    <property type="project" value="UniProtKB-SubCell"/>
</dbReference>
<feature type="transmembrane region" description="Helical" evidence="7">
    <location>
        <begin position="74"/>
        <end position="92"/>
    </location>
</feature>
<comment type="caution">
    <text evidence="9">The sequence shown here is derived from an EMBL/GenBank/DDBJ whole genome shotgun (WGS) entry which is preliminary data.</text>
</comment>
<feature type="transmembrane region" description="Helical" evidence="7">
    <location>
        <begin position="263"/>
        <end position="282"/>
    </location>
</feature>
<dbReference type="EMBL" id="VIVQ01000002">
    <property type="protein sequence ID" value="TWE10395.1"/>
    <property type="molecule type" value="Genomic_DNA"/>
</dbReference>
<evidence type="ECO:0000256" key="4">
    <source>
        <dbReference type="ARBA" id="ARBA00022801"/>
    </source>
</evidence>
<dbReference type="InterPro" id="IPR050925">
    <property type="entry name" value="Rhomboid_protease_S54"/>
</dbReference>
<feature type="domain" description="Peptidase S54 rhomboid" evidence="8">
    <location>
        <begin position="110"/>
        <end position="250"/>
    </location>
</feature>
<evidence type="ECO:0000256" key="5">
    <source>
        <dbReference type="ARBA" id="ARBA00022989"/>
    </source>
</evidence>
<comment type="similarity">
    <text evidence="2">Belongs to the peptidase S54 family.</text>
</comment>
<dbReference type="OrthoDB" id="9807874at2"/>
<keyword evidence="6 7" id="KW-0472">Membrane</keyword>
<dbReference type="SUPFAM" id="SSF144091">
    <property type="entry name" value="Rhomboid-like"/>
    <property type="match status" value="1"/>
</dbReference>
<name>A0A561E454_9MICO</name>
<dbReference type="Pfam" id="PF01694">
    <property type="entry name" value="Rhomboid"/>
    <property type="match status" value="1"/>
</dbReference>
<evidence type="ECO:0000259" key="8">
    <source>
        <dbReference type="Pfam" id="PF01694"/>
    </source>
</evidence>
<feature type="transmembrane region" description="Helical" evidence="7">
    <location>
        <begin position="183"/>
        <end position="205"/>
    </location>
</feature>
<organism evidence="9 10">
    <name type="scientific">Rudaeicoccus suwonensis</name>
    <dbReference type="NCBI Taxonomy" id="657409"/>
    <lineage>
        <taxon>Bacteria</taxon>
        <taxon>Bacillati</taxon>
        <taxon>Actinomycetota</taxon>
        <taxon>Actinomycetes</taxon>
        <taxon>Micrococcales</taxon>
        <taxon>Dermacoccaceae</taxon>
        <taxon>Rudaeicoccus</taxon>
    </lineage>
</organism>
<dbReference type="SUPFAM" id="SSF57845">
    <property type="entry name" value="B-box zinc-binding domain"/>
    <property type="match status" value="1"/>
</dbReference>
<keyword evidence="5 7" id="KW-1133">Transmembrane helix</keyword>
<comment type="subcellular location">
    <subcellularLocation>
        <location evidence="1">Membrane</location>
        <topology evidence="1">Multi-pass membrane protein</topology>
    </subcellularLocation>
</comment>
<evidence type="ECO:0000313" key="9">
    <source>
        <dbReference type="EMBL" id="TWE10395.1"/>
    </source>
</evidence>
<dbReference type="GO" id="GO:0004252">
    <property type="term" value="F:serine-type endopeptidase activity"/>
    <property type="evidence" value="ECO:0007669"/>
    <property type="project" value="InterPro"/>
</dbReference>
<reference evidence="9 10" key="1">
    <citation type="submission" date="2019-06" db="EMBL/GenBank/DDBJ databases">
        <title>Sequencing the genomes of 1000 actinobacteria strains.</title>
        <authorList>
            <person name="Klenk H.-P."/>
        </authorList>
    </citation>
    <scope>NUCLEOTIDE SEQUENCE [LARGE SCALE GENOMIC DNA]</scope>
    <source>
        <strain evidence="9 10">DSM 19560</strain>
    </source>
</reference>
<feature type="transmembrane region" description="Helical" evidence="7">
    <location>
        <begin position="152"/>
        <end position="171"/>
    </location>
</feature>
<dbReference type="AlphaFoldDB" id="A0A561E454"/>
<keyword evidence="9" id="KW-0645">Protease</keyword>
<evidence type="ECO:0000256" key="3">
    <source>
        <dbReference type="ARBA" id="ARBA00022692"/>
    </source>
</evidence>
<gene>
    <name evidence="9" type="ORF">BKA23_2755</name>
</gene>
<dbReference type="GO" id="GO:0006508">
    <property type="term" value="P:proteolysis"/>
    <property type="evidence" value="ECO:0007669"/>
    <property type="project" value="UniProtKB-KW"/>
</dbReference>
<feature type="transmembrane region" description="Helical" evidence="7">
    <location>
        <begin position="238"/>
        <end position="256"/>
    </location>
</feature>
<dbReference type="RefSeq" id="WP_145229323.1">
    <property type="nucleotide sequence ID" value="NZ_VIVQ01000002.1"/>
</dbReference>
<dbReference type="InterPro" id="IPR035952">
    <property type="entry name" value="Rhomboid-like_sf"/>
</dbReference>
<evidence type="ECO:0000256" key="6">
    <source>
        <dbReference type="ARBA" id="ARBA00023136"/>
    </source>
</evidence>
<keyword evidence="4" id="KW-0378">Hydrolase</keyword>
<protein>
    <submittedName>
        <fullName evidence="9">Membrane associated rhomboid family serine protease</fullName>
    </submittedName>
</protein>
<dbReference type="Gene3D" id="1.20.1540.10">
    <property type="entry name" value="Rhomboid-like"/>
    <property type="match status" value="1"/>
</dbReference>
<sequence>MSNPSADTSLPTCPRHPDQVSFVTCQRCERPTCAQCERPAAVGIQCVDCVKQSSKDVPRQVSLFGGRMAHGRPVVTIGLIAVCVVVWLGQLVNSSITNDLVYAPWQTGSEPWRMLTSAFVHSPDTVFHIAFNMYALWICGQYLEPLLGRARFLALYLISAFGGSVCYELLASLPTRTHLSSGWLTPTLGASGAVFGLFVTVLVLNRHLGREVGSVIALIVINGAIGFIVPNIAWQDHLGGAIIGGVCAAAIVLLGRERRNLQWAALTGVVVLLVVIAVVRYQTVDLPFTIVS</sequence>
<evidence type="ECO:0000256" key="1">
    <source>
        <dbReference type="ARBA" id="ARBA00004141"/>
    </source>
</evidence>
<dbReference type="PANTHER" id="PTHR43731">
    <property type="entry name" value="RHOMBOID PROTEASE"/>
    <property type="match status" value="1"/>
</dbReference>
<keyword evidence="3 7" id="KW-0812">Transmembrane</keyword>
<feature type="transmembrane region" description="Helical" evidence="7">
    <location>
        <begin position="125"/>
        <end position="143"/>
    </location>
</feature>
<evidence type="ECO:0000256" key="7">
    <source>
        <dbReference type="SAM" id="Phobius"/>
    </source>
</evidence>
<accession>A0A561E454</accession>
<proteinExistence type="inferred from homology"/>
<dbReference type="Proteomes" id="UP000318297">
    <property type="component" value="Unassembled WGS sequence"/>
</dbReference>
<evidence type="ECO:0000313" key="10">
    <source>
        <dbReference type="Proteomes" id="UP000318297"/>
    </source>
</evidence>
<keyword evidence="10" id="KW-1185">Reference proteome</keyword>
<feature type="transmembrane region" description="Helical" evidence="7">
    <location>
        <begin position="212"/>
        <end position="232"/>
    </location>
</feature>
<dbReference type="InterPro" id="IPR022764">
    <property type="entry name" value="Peptidase_S54_rhomboid_dom"/>
</dbReference>